<evidence type="ECO:0008006" key="3">
    <source>
        <dbReference type="Google" id="ProtNLM"/>
    </source>
</evidence>
<comment type="caution">
    <text evidence="1">The sequence shown here is derived from an EMBL/GenBank/DDBJ whole genome shotgun (WGS) entry which is preliminary data.</text>
</comment>
<protein>
    <recommendedName>
        <fullName evidence="3">Transposase</fullName>
    </recommendedName>
</protein>
<accession>A0ABR9ECQ3</accession>
<keyword evidence="2" id="KW-1185">Reference proteome</keyword>
<dbReference type="Proteomes" id="UP000615755">
    <property type="component" value="Unassembled WGS sequence"/>
</dbReference>
<dbReference type="EMBL" id="AQGV01000012">
    <property type="protein sequence ID" value="MBE0368602.1"/>
    <property type="molecule type" value="Genomic_DNA"/>
</dbReference>
<sequence>MAEHITSALAATVQRICLSVRSRQLERKCSYLWLANILDYIAH</sequence>
<name>A0ABR9ECQ3_9GAMM</name>
<gene>
    <name evidence="1" type="ORF">PAUR_a2241</name>
</gene>
<evidence type="ECO:0000313" key="1">
    <source>
        <dbReference type="EMBL" id="MBE0368602.1"/>
    </source>
</evidence>
<organism evidence="1 2">
    <name type="scientific">Pseudoalteromonas aurantia 208</name>
    <dbReference type="NCBI Taxonomy" id="1314867"/>
    <lineage>
        <taxon>Bacteria</taxon>
        <taxon>Pseudomonadati</taxon>
        <taxon>Pseudomonadota</taxon>
        <taxon>Gammaproteobacteria</taxon>
        <taxon>Alteromonadales</taxon>
        <taxon>Pseudoalteromonadaceae</taxon>
        <taxon>Pseudoalteromonas</taxon>
    </lineage>
</organism>
<proteinExistence type="predicted"/>
<evidence type="ECO:0000313" key="2">
    <source>
        <dbReference type="Proteomes" id="UP000615755"/>
    </source>
</evidence>
<reference evidence="1 2" key="1">
    <citation type="submission" date="2015-03" db="EMBL/GenBank/DDBJ databases">
        <title>Genome sequence of Pseudoalteromonas aurantia.</title>
        <authorList>
            <person name="Xie B.-B."/>
            <person name="Rong J.-C."/>
            <person name="Qin Q.-L."/>
            <person name="Zhang Y.-Z."/>
        </authorList>
    </citation>
    <scope>NUCLEOTIDE SEQUENCE [LARGE SCALE GENOMIC DNA]</scope>
    <source>
        <strain evidence="1 2">208</strain>
    </source>
</reference>